<accession>A0ABW3HBI0</accession>
<reference evidence="2" key="1">
    <citation type="journal article" date="2019" name="Int. J. Syst. Evol. Microbiol.">
        <title>The Global Catalogue of Microorganisms (GCM) 10K type strain sequencing project: providing services to taxonomists for standard genome sequencing and annotation.</title>
        <authorList>
            <consortium name="The Broad Institute Genomics Platform"/>
            <consortium name="The Broad Institute Genome Sequencing Center for Infectious Disease"/>
            <person name="Wu L."/>
            <person name="Ma J."/>
        </authorList>
    </citation>
    <scope>NUCLEOTIDE SEQUENCE [LARGE SCALE GENOMIC DNA]</scope>
    <source>
        <strain evidence="2">CCUG 62982</strain>
    </source>
</reference>
<evidence type="ECO:0000313" key="2">
    <source>
        <dbReference type="Proteomes" id="UP001596977"/>
    </source>
</evidence>
<dbReference type="RefSeq" id="WP_264944286.1">
    <property type="nucleotide sequence ID" value="NZ_JAPDRA010000004.1"/>
</dbReference>
<organism evidence="1 2">
    <name type="scientific">Sphingomonas canadensis</name>
    <dbReference type="NCBI Taxonomy" id="1219257"/>
    <lineage>
        <taxon>Bacteria</taxon>
        <taxon>Pseudomonadati</taxon>
        <taxon>Pseudomonadota</taxon>
        <taxon>Alphaproteobacteria</taxon>
        <taxon>Sphingomonadales</taxon>
        <taxon>Sphingomonadaceae</taxon>
        <taxon>Sphingomonas</taxon>
    </lineage>
</organism>
<sequence>MRRPIHALATALYTFDAWTCGCAMWRTPARLAGLKILLNKHHCEEPFVTSPPPIPLLPPA</sequence>
<dbReference type="Proteomes" id="UP001596977">
    <property type="component" value="Unassembled WGS sequence"/>
</dbReference>
<keyword evidence="2" id="KW-1185">Reference proteome</keyword>
<name>A0ABW3HBI0_9SPHN</name>
<evidence type="ECO:0000313" key="1">
    <source>
        <dbReference type="EMBL" id="MFD0946644.1"/>
    </source>
</evidence>
<protein>
    <submittedName>
        <fullName evidence="1">Uncharacterized protein</fullName>
    </submittedName>
</protein>
<comment type="caution">
    <text evidence="1">The sequence shown here is derived from an EMBL/GenBank/DDBJ whole genome shotgun (WGS) entry which is preliminary data.</text>
</comment>
<proteinExistence type="predicted"/>
<dbReference type="EMBL" id="JBHTJG010000004">
    <property type="protein sequence ID" value="MFD0946644.1"/>
    <property type="molecule type" value="Genomic_DNA"/>
</dbReference>
<gene>
    <name evidence="1" type="ORF">ACFQ1E_09865</name>
</gene>